<dbReference type="EMBL" id="JAATJN010000001">
    <property type="protein sequence ID" value="NJC58474.1"/>
    <property type="molecule type" value="Genomic_DNA"/>
</dbReference>
<evidence type="ECO:0000256" key="2">
    <source>
        <dbReference type="ARBA" id="ARBA00023125"/>
    </source>
</evidence>
<dbReference type="InterPro" id="IPR050204">
    <property type="entry name" value="AraC_XylS_family_regulators"/>
</dbReference>
<dbReference type="Gene3D" id="1.10.10.60">
    <property type="entry name" value="Homeodomain-like"/>
    <property type="match status" value="1"/>
</dbReference>
<keyword evidence="3" id="KW-0804">Transcription</keyword>
<sequence>MGQKVEAWERHHATSLIGLRTQLHDPGRLRAETATLEWPQLRLAKVLASPHTVRREAEDIAAHPVSGLVAYVPLDGHSTFSHHSGNVDIGPGRLMLCDGDSRFSRDLSQGVNELVIHVPRDTLNGLTGLRSIRYAVAVDLELSPTLSSAAREFVALADSAFGWGCTGSTSENRILDLVTSLVADTVKGRDHLHEAMNAIADGHREPDLSAGVLAGRIGVSERHLSRLFAEVGHSVPQAVLAARLESAQSLLSDPESACIGMAEVAFRSGFRSQAQFSRSYRSRFGMAPLRHRRVLLSVTA</sequence>
<accession>A0A846RW84</accession>
<comment type="caution">
    <text evidence="5">The sequence shown here is derived from an EMBL/GenBank/DDBJ whole genome shotgun (WGS) entry which is preliminary data.</text>
</comment>
<dbReference type="PANTHER" id="PTHR46796">
    <property type="entry name" value="HTH-TYPE TRANSCRIPTIONAL ACTIVATOR RHAS-RELATED"/>
    <property type="match status" value="1"/>
</dbReference>
<keyword evidence="2 5" id="KW-0238">DNA-binding</keyword>
<keyword evidence="6" id="KW-1185">Reference proteome</keyword>
<protein>
    <submittedName>
        <fullName evidence="5">AraC-like DNA-binding protein</fullName>
    </submittedName>
</protein>
<dbReference type="InterPro" id="IPR009057">
    <property type="entry name" value="Homeodomain-like_sf"/>
</dbReference>
<feature type="domain" description="HTH araC/xylS-type" evidence="4">
    <location>
        <begin position="193"/>
        <end position="294"/>
    </location>
</feature>
<reference evidence="5 6" key="1">
    <citation type="submission" date="2020-03" db="EMBL/GenBank/DDBJ databases">
        <title>Sequencing the genomes of 1000 actinobacteria strains.</title>
        <authorList>
            <person name="Klenk H.-P."/>
        </authorList>
    </citation>
    <scope>NUCLEOTIDE SEQUENCE [LARGE SCALE GENOMIC DNA]</scope>
    <source>
        <strain evidence="5 6">DSM 18964</strain>
    </source>
</reference>
<dbReference type="RefSeq" id="WP_167952259.1">
    <property type="nucleotide sequence ID" value="NZ_BAAAPQ010000038.1"/>
</dbReference>
<evidence type="ECO:0000259" key="4">
    <source>
        <dbReference type="PROSITE" id="PS01124"/>
    </source>
</evidence>
<dbReference type="Proteomes" id="UP000576792">
    <property type="component" value="Unassembled WGS sequence"/>
</dbReference>
<gene>
    <name evidence="5" type="ORF">BKA07_003509</name>
</gene>
<evidence type="ECO:0000256" key="3">
    <source>
        <dbReference type="ARBA" id="ARBA00023163"/>
    </source>
</evidence>
<dbReference type="Pfam" id="PF12833">
    <property type="entry name" value="HTH_18"/>
    <property type="match status" value="1"/>
</dbReference>
<evidence type="ECO:0000256" key="1">
    <source>
        <dbReference type="ARBA" id="ARBA00023015"/>
    </source>
</evidence>
<dbReference type="GO" id="GO:0043565">
    <property type="term" value="F:sequence-specific DNA binding"/>
    <property type="evidence" value="ECO:0007669"/>
    <property type="project" value="InterPro"/>
</dbReference>
<name>A0A846RW84_9MICO</name>
<dbReference type="GO" id="GO:0003700">
    <property type="term" value="F:DNA-binding transcription factor activity"/>
    <property type="evidence" value="ECO:0007669"/>
    <property type="project" value="InterPro"/>
</dbReference>
<keyword evidence="1" id="KW-0805">Transcription regulation</keyword>
<dbReference type="PROSITE" id="PS01124">
    <property type="entry name" value="HTH_ARAC_FAMILY_2"/>
    <property type="match status" value="1"/>
</dbReference>
<dbReference type="AlphaFoldDB" id="A0A846RW84"/>
<organism evidence="5 6">
    <name type="scientific">Brevibacterium marinum</name>
    <dbReference type="NCBI Taxonomy" id="418643"/>
    <lineage>
        <taxon>Bacteria</taxon>
        <taxon>Bacillati</taxon>
        <taxon>Actinomycetota</taxon>
        <taxon>Actinomycetes</taxon>
        <taxon>Micrococcales</taxon>
        <taxon>Brevibacteriaceae</taxon>
        <taxon>Brevibacterium</taxon>
    </lineage>
</organism>
<dbReference type="InterPro" id="IPR018060">
    <property type="entry name" value="HTH_AraC"/>
</dbReference>
<dbReference type="PROSITE" id="PS00041">
    <property type="entry name" value="HTH_ARAC_FAMILY_1"/>
    <property type="match status" value="1"/>
</dbReference>
<dbReference type="SUPFAM" id="SSF46689">
    <property type="entry name" value="Homeodomain-like"/>
    <property type="match status" value="1"/>
</dbReference>
<dbReference type="SMART" id="SM00342">
    <property type="entry name" value="HTH_ARAC"/>
    <property type="match status" value="1"/>
</dbReference>
<evidence type="ECO:0000313" key="6">
    <source>
        <dbReference type="Proteomes" id="UP000576792"/>
    </source>
</evidence>
<dbReference type="PANTHER" id="PTHR46796:SF6">
    <property type="entry name" value="ARAC SUBFAMILY"/>
    <property type="match status" value="1"/>
</dbReference>
<evidence type="ECO:0000313" key="5">
    <source>
        <dbReference type="EMBL" id="NJC58474.1"/>
    </source>
</evidence>
<dbReference type="InterPro" id="IPR018062">
    <property type="entry name" value="HTH_AraC-typ_CS"/>
</dbReference>
<proteinExistence type="predicted"/>